<gene>
    <name evidence="1" type="ORF">Q7A36_39885</name>
</gene>
<dbReference type="Proteomes" id="UP001243009">
    <property type="component" value="Unassembled WGS sequence"/>
</dbReference>
<evidence type="ECO:0000313" key="1">
    <source>
        <dbReference type="EMBL" id="MDO9714507.1"/>
    </source>
</evidence>
<dbReference type="RefSeq" id="WP_305109338.1">
    <property type="nucleotide sequence ID" value="NZ_JAUTWS010000310.1"/>
</dbReference>
<dbReference type="EMBL" id="JAUTWS010000310">
    <property type="protein sequence ID" value="MDO9714507.1"/>
    <property type="molecule type" value="Genomic_DNA"/>
</dbReference>
<sequence>LGRRVAELRAARDAVDTAIRLFDPARLPHKIKPRLRRLRPPMFRHGECSRAILSMLRIAEEPLTARAVVERLEVEYHLDLSEPARRAELVNKVQVTLRRYAKGGLICEERGLEVVWRLAR</sequence>
<evidence type="ECO:0000313" key="2">
    <source>
        <dbReference type="Proteomes" id="UP001243009"/>
    </source>
</evidence>
<protein>
    <recommendedName>
        <fullName evidence="3">DUF2087 domain-containing protein</fullName>
    </recommendedName>
</protein>
<reference evidence="1 2" key="1">
    <citation type="submission" date="2023-08" db="EMBL/GenBank/DDBJ databases">
        <title>The draft genome sequence of Paracraurococcus sp. LOR1-02.</title>
        <authorList>
            <person name="Kingkaew E."/>
            <person name="Tanasupawat S."/>
        </authorList>
    </citation>
    <scope>NUCLEOTIDE SEQUENCE [LARGE SCALE GENOMIC DNA]</scope>
    <source>
        <strain evidence="1 2">LOR1-02</strain>
    </source>
</reference>
<comment type="caution">
    <text evidence="1">The sequence shown here is derived from an EMBL/GenBank/DDBJ whole genome shotgun (WGS) entry which is preliminary data.</text>
</comment>
<proteinExistence type="predicted"/>
<accession>A0ABT9EEJ5</accession>
<feature type="non-terminal residue" evidence="1">
    <location>
        <position position="1"/>
    </location>
</feature>
<keyword evidence="2" id="KW-1185">Reference proteome</keyword>
<name>A0ABT9EEJ5_9PROT</name>
<organism evidence="1 2">
    <name type="scientific">Paracraurococcus lichenis</name>
    <dbReference type="NCBI Taxonomy" id="3064888"/>
    <lineage>
        <taxon>Bacteria</taxon>
        <taxon>Pseudomonadati</taxon>
        <taxon>Pseudomonadota</taxon>
        <taxon>Alphaproteobacteria</taxon>
        <taxon>Acetobacterales</taxon>
        <taxon>Roseomonadaceae</taxon>
        <taxon>Paracraurococcus</taxon>
    </lineage>
</organism>
<evidence type="ECO:0008006" key="3">
    <source>
        <dbReference type="Google" id="ProtNLM"/>
    </source>
</evidence>